<name>A0A1G9BYF3_9GAMM</name>
<accession>A0A1G9BYF3</accession>
<dbReference type="EMBL" id="FNEM01000038">
    <property type="protein sequence ID" value="SDK43985.1"/>
    <property type="molecule type" value="Genomic_DNA"/>
</dbReference>
<keyword evidence="4" id="KW-1185">Reference proteome</keyword>
<feature type="chain" id="PRO_5011730190" evidence="2">
    <location>
        <begin position="30"/>
        <end position="59"/>
    </location>
</feature>
<dbReference type="NCBIfam" id="TIGR01409">
    <property type="entry name" value="TAT_signal_seq"/>
    <property type="match status" value="1"/>
</dbReference>
<dbReference type="InterPro" id="IPR006311">
    <property type="entry name" value="TAT_signal"/>
</dbReference>
<feature type="signal peptide" evidence="2">
    <location>
        <begin position="1"/>
        <end position="29"/>
    </location>
</feature>
<evidence type="ECO:0000313" key="4">
    <source>
        <dbReference type="Proteomes" id="UP000199527"/>
    </source>
</evidence>
<proteinExistence type="predicted"/>
<evidence type="ECO:0000256" key="2">
    <source>
        <dbReference type="SAM" id="SignalP"/>
    </source>
</evidence>
<dbReference type="Pfam" id="PF10518">
    <property type="entry name" value="TAT_signal"/>
    <property type="match status" value="1"/>
</dbReference>
<organism evidence="3 4">
    <name type="scientific">Ferrimonas sediminum</name>
    <dbReference type="NCBI Taxonomy" id="718193"/>
    <lineage>
        <taxon>Bacteria</taxon>
        <taxon>Pseudomonadati</taxon>
        <taxon>Pseudomonadota</taxon>
        <taxon>Gammaproteobacteria</taxon>
        <taxon>Alteromonadales</taxon>
        <taxon>Ferrimonadaceae</taxon>
        <taxon>Ferrimonas</taxon>
    </lineage>
</organism>
<reference evidence="4" key="1">
    <citation type="submission" date="2016-10" db="EMBL/GenBank/DDBJ databases">
        <authorList>
            <person name="Varghese N."/>
            <person name="Submissions S."/>
        </authorList>
    </citation>
    <scope>NUCLEOTIDE SEQUENCE [LARGE SCALE GENOMIC DNA]</scope>
    <source>
        <strain evidence="4">DSM 23317</strain>
    </source>
</reference>
<dbReference type="PROSITE" id="PS51318">
    <property type="entry name" value="TAT"/>
    <property type="match status" value="1"/>
</dbReference>
<protein>
    <submittedName>
        <fullName evidence="3">Tat (Twin-arginine translocation) pathway signal sequence</fullName>
    </submittedName>
</protein>
<sequence length="59" mass="5835">MSNVDLLGRRNFIKGLGAAGAVMAAPAMATSVSAEGVKWDETVEIAIIGSGFAGLAAGI</sequence>
<evidence type="ECO:0000256" key="1">
    <source>
        <dbReference type="ARBA" id="ARBA00022729"/>
    </source>
</evidence>
<dbReference type="RefSeq" id="WP_143026694.1">
    <property type="nucleotide sequence ID" value="NZ_FNEM01000038.1"/>
</dbReference>
<feature type="non-terminal residue" evidence="3">
    <location>
        <position position="59"/>
    </location>
</feature>
<evidence type="ECO:0000313" key="3">
    <source>
        <dbReference type="EMBL" id="SDK43985.1"/>
    </source>
</evidence>
<gene>
    <name evidence="3" type="ORF">SAMN04488540_1381</name>
</gene>
<dbReference type="Proteomes" id="UP000199527">
    <property type="component" value="Unassembled WGS sequence"/>
</dbReference>
<dbReference type="AlphaFoldDB" id="A0A1G9BYF3"/>
<dbReference type="InterPro" id="IPR019546">
    <property type="entry name" value="TAT_signal_bac_arc"/>
</dbReference>
<keyword evidence="1 2" id="KW-0732">Signal</keyword>